<evidence type="ECO:0000256" key="4">
    <source>
        <dbReference type="ARBA" id="ARBA00022018"/>
    </source>
</evidence>
<dbReference type="Pfam" id="PF15924">
    <property type="entry name" value="ALG11_N"/>
    <property type="match status" value="1"/>
</dbReference>
<comment type="subcellular location">
    <subcellularLocation>
        <location evidence="1">Endoplasmic reticulum membrane</location>
        <topology evidence="1">Single-pass membrane protein</topology>
    </subcellularLocation>
</comment>
<dbReference type="UniPathway" id="UPA00378"/>
<dbReference type="PhylomeDB" id="A0A060T1C2"/>
<dbReference type="PANTHER" id="PTHR45919">
    <property type="entry name" value="GDP-MAN:MAN(3)GLCNAC(2)-PP-DOL ALPHA-1,2-MANNOSYLTRANSFERASE"/>
    <property type="match status" value="1"/>
</dbReference>
<evidence type="ECO:0000256" key="2">
    <source>
        <dbReference type="ARBA" id="ARBA00004922"/>
    </source>
</evidence>
<gene>
    <name evidence="15" type="ORF">GNLVRS02_ARAD1C15488g</name>
</gene>
<evidence type="ECO:0000256" key="8">
    <source>
        <dbReference type="ARBA" id="ARBA00022824"/>
    </source>
</evidence>
<comment type="function">
    <text evidence="12">GDP-Man:Man(3)GlcNAc(2)-PP-Dol alpha-1,2-mannosyltransferase that operates in the biosynthetic pathway of dolichol-linked oligosaccharides, the glycan precursors employed in protein asparagine (N)-glycosylation. The assembly of dolichol-linked oligosaccharides begins on the cytosolic side of the endoplasmic reticulum membrane and finishes in its lumen. The sequential addition of sugars to dolichol pyrophosphate produces dolichol-linked oligosaccharides containing fourteen sugars, including two GlcNAcs, nine mannoses and three glucoses. Once assembled, the oligosaccharide is transferred from the lipid to nascent proteins by oligosaccharyltransferases. Catalyzes, on the cytoplasmic face of the endoplasmic reticulum, the addition of the fourth and fifth mannose residues to the dolichol-linked oligosaccharide chain, to produce Man(5)GlcNAc(2)-PP-dolichol core oligosaccharide.</text>
</comment>
<sequence>MVPYSVLIAEAIILALLGPAFLYVLFCIWVYRTSRRLRTPPDGYESYLREAVNAGMRTLPLDLEENKKRIFRRFLILASKKPSNYSSNAPGLVLQDVPKKAPFRFKFSKEGEIVDRKVIFGFFHPYASAGGGGERVLWAAVRQTLDNHPHNVCAIYIGAENSGLIETPRAIVEKVKARFGIEVDFDRVVFIYLRKRRLVDPATWPRFTLLGQAIGSAMLAYEALNQLVPDVMVDTMGLPFSYPIFSWLAQIPIAAYVHYPVVSSDMLKKIPKTSFKQIYWRLLMWAYGYVLGKYCPMMMTNSTWTNNHIRSLVKPFFTRPDLVTIVYPPCAVQDFEPPTEDQARKPTIVYIAQFRPEKRHELLLREFAKFVKDYEVPVGAPKPHLLLIGSVRNDDDKQRVYSLRLLSRELELGDDYVTFMLDAPWAQVSPFLRSSSIGVNAMWNEHFGMVIVEYMAAGLIPVAHNSAGPKMDIVTPEDNRPGLLYVSSEDPDYDPNRDHKALSMSDCFGQIMTMSPEQSFEKRLAAYEAAQRFSDEVFAKAWDIRVNALIKLDKLKRRKRMLSRLFD</sequence>
<dbReference type="AlphaFoldDB" id="A0A060T1C2"/>
<dbReference type="CDD" id="cd03806">
    <property type="entry name" value="GT4_ALG11-like"/>
    <property type="match status" value="1"/>
</dbReference>
<evidence type="ECO:0000256" key="7">
    <source>
        <dbReference type="ARBA" id="ARBA00022692"/>
    </source>
</evidence>
<name>A0A060T1C2_BLAAD</name>
<evidence type="ECO:0000256" key="6">
    <source>
        <dbReference type="ARBA" id="ARBA00022679"/>
    </source>
</evidence>
<evidence type="ECO:0000259" key="14">
    <source>
        <dbReference type="Pfam" id="PF15924"/>
    </source>
</evidence>
<dbReference type="InterPro" id="IPR038013">
    <property type="entry name" value="ALG11"/>
</dbReference>
<dbReference type="EC" id="2.4.1.131" evidence="3 12"/>
<dbReference type="PANTHER" id="PTHR45919:SF1">
    <property type="entry name" value="GDP-MAN:MAN(3)GLCNAC(2)-PP-DOL ALPHA-1,2-MANNOSYLTRANSFERASE"/>
    <property type="match status" value="1"/>
</dbReference>
<dbReference type="GO" id="GO:0005789">
    <property type="term" value="C:endoplasmic reticulum membrane"/>
    <property type="evidence" value="ECO:0007669"/>
    <property type="project" value="UniProtKB-SubCell"/>
</dbReference>
<organism evidence="15">
    <name type="scientific">Blastobotrys adeninivorans</name>
    <name type="common">Yeast</name>
    <name type="synonym">Arxula adeninivorans</name>
    <dbReference type="NCBI Taxonomy" id="409370"/>
    <lineage>
        <taxon>Eukaryota</taxon>
        <taxon>Fungi</taxon>
        <taxon>Dikarya</taxon>
        <taxon>Ascomycota</taxon>
        <taxon>Saccharomycotina</taxon>
        <taxon>Dipodascomycetes</taxon>
        <taxon>Dipodascales</taxon>
        <taxon>Trichomonascaceae</taxon>
        <taxon>Blastobotrys</taxon>
    </lineage>
</organism>
<keyword evidence="10 12" id="KW-0472">Membrane</keyword>
<comment type="catalytic activity">
    <reaction evidence="11 12">
        <text>an alpha-D-Man-(1-&gt;3)-[alpha-D-Man-(1-&gt;6)]-beta-D-Man-(1-&gt;4)-beta-D-GlcNAc-(1-&gt;4)-alpha-D-GlcNAc-diphospho-di-trans,poly-cis-dolichol + 2 GDP-alpha-D-mannose = an alpha-D-Man-(1-&gt;2)-alpha-D-Man-(1-&gt;2)-alpha-D-Man-(1-&gt;3)-[alpha-D-Man-(1-&gt;6)]-beta-D-Man-(1-&gt;4)-beta-D-GlcNAc-(1-&gt;4)-alpha-D-GlcNAc-diphospho-di-trans,poly-cis-dolichol + 2 GDP + 2 H(+)</text>
        <dbReference type="Rhea" id="RHEA:29523"/>
        <dbReference type="Rhea" id="RHEA-COMP:19515"/>
        <dbReference type="Rhea" id="RHEA-COMP:19516"/>
        <dbReference type="ChEBI" id="CHEBI:15378"/>
        <dbReference type="ChEBI" id="CHEBI:57527"/>
        <dbReference type="ChEBI" id="CHEBI:58189"/>
        <dbReference type="ChEBI" id="CHEBI:132511"/>
        <dbReference type="ChEBI" id="CHEBI:132515"/>
        <dbReference type="EC" id="2.4.1.131"/>
    </reaction>
    <physiologicalReaction direction="left-to-right" evidence="11 12">
        <dbReference type="Rhea" id="RHEA:29524"/>
    </physiologicalReaction>
</comment>
<evidence type="ECO:0000259" key="13">
    <source>
        <dbReference type="Pfam" id="PF00534"/>
    </source>
</evidence>
<keyword evidence="9 12" id="KW-1133">Transmembrane helix</keyword>
<comment type="similarity">
    <text evidence="12">Belongs to the glycosyltransferase group 1 family. Glycosyltransferase 4 subfamily.</text>
</comment>
<dbReference type="InterPro" id="IPR001296">
    <property type="entry name" value="Glyco_trans_1"/>
</dbReference>
<feature type="transmembrane region" description="Helical" evidence="12">
    <location>
        <begin position="6"/>
        <end position="31"/>
    </location>
</feature>
<proteinExistence type="inferred from homology"/>
<feature type="domain" description="Glycosyl transferase family 1" evidence="13">
    <location>
        <begin position="343"/>
        <end position="488"/>
    </location>
</feature>
<dbReference type="EMBL" id="HG937693">
    <property type="protein sequence ID" value="CDP34569.1"/>
    <property type="molecule type" value="Genomic_DNA"/>
</dbReference>
<evidence type="ECO:0000256" key="12">
    <source>
        <dbReference type="RuleBase" id="RU367051"/>
    </source>
</evidence>
<dbReference type="GO" id="GO:0006487">
    <property type="term" value="P:protein N-linked glycosylation"/>
    <property type="evidence" value="ECO:0007669"/>
    <property type="project" value="TreeGrafter"/>
</dbReference>
<keyword evidence="5 12" id="KW-0328">Glycosyltransferase</keyword>
<evidence type="ECO:0000313" key="15">
    <source>
        <dbReference type="EMBL" id="CDP34569.1"/>
    </source>
</evidence>
<dbReference type="Pfam" id="PF00534">
    <property type="entry name" value="Glycos_transf_1"/>
    <property type="match status" value="1"/>
</dbReference>
<feature type="domain" description="ALG11 mannosyltransferase N-terminal" evidence="14">
    <location>
        <begin position="118"/>
        <end position="312"/>
    </location>
</feature>
<reference evidence="15" key="1">
    <citation type="submission" date="2014-02" db="EMBL/GenBank/DDBJ databases">
        <authorList>
            <person name="Genoscope - CEA"/>
        </authorList>
    </citation>
    <scope>NUCLEOTIDE SEQUENCE</scope>
    <source>
        <strain evidence="15">LS3</strain>
    </source>
</reference>
<evidence type="ECO:0000256" key="1">
    <source>
        <dbReference type="ARBA" id="ARBA00004389"/>
    </source>
</evidence>
<protein>
    <recommendedName>
        <fullName evidence="4 12">GDP-Man:Man(3)GlcNAc(2)-PP-Dol alpha-1,2-mannosyltransferase</fullName>
        <ecNumber evidence="3 12">2.4.1.131</ecNumber>
    </recommendedName>
</protein>
<evidence type="ECO:0000256" key="5">
    <source>
        <dbReference type="ARBA" id="ARBA00022676"/>
    </source>
</evidence>
<feature type="transmembrane region" description="Helical" evidence="12">
    <location>
        <begin position="244"/>
        <end position="262"/>
    </location>
</feature>
<accession>A0A060T1C2</accession>
<dbReference type="Gene3D" id="3.40.50.2000">
    <property type="entry name" value="Glycogen Phosphorylase B"/>
    <property type="match status" value="1"/>
</dbReference>
<keyword evidence="6 12" id="KW-0808">Transferase</keyword>
<evidence type="ECO:0000256" key="11">
    <source>
        <dbReference type="ARBA" id="ARBA00045065"/>
    </source>
</evidence>
<evidence type="ECO:0000256" key="3">
    <source>
        <dbReference type="ARBA" id="ARBA00012645"/>
    </source>
</evidence>
<comment type="pathway">
    <text evidence="2 12">Protein modification; protein glycosylation.</text>
</comment>
<dbReference type="SUPFAM" id="SSF53756">
    <property type="entry name" value="UDP-Glycosyltransferase/glycogen phosphorylase"/>
    <property type="match status" value="1"/>
</dbReference>
<reference evidence="15" key="2">
    <citation type="submission" date="2014-06" db="EMBL/GenBank/DDBJ databases">
        <title>The complete genome of Blastobotrys (Arxula) adeninivorans LS3 - a yeast of biotechnological interest.</title>
        <authorList>
            <person name="Kunze G."/>
            <person name="Gaillardin C."/>
            <person name="Czernicka M."/>
            <person name="Durrens P."/>
            <person name="Martin T."/>
            <person name="Boer E."/>
            <person name="Gabaldon T."/>
            <person name="Cruz J."/>
            <person name="Talla E."/>
            <person name="Marck C."/>
            <person name="Goffeau A."/>
            <person name="Barbe V."/>
            <person name="Baret P."/>
            <person name="Baronian K."/>
            <person name="Beier S."/>
            <person name="Bleykasten C."/>
            <person name="Bode R."/>
            <person name="Casaregola S."/>
            <person name="Despons L."/>
            <person name="Fairhead C."/>
            <person name="Giersberg M."/>
            <person name="Gierski P."/>
            <person name="Hahnel U."/>
            <person name="Hartmann A."/>
            <person name="Jankowska D."/>
            <person name="Jubin C."/>
            <person name="Jung P."/>
            <person name="Lafontaine I."/>
            <person name="Leh-Louis V."/>
            <person name="Lemaire M."/>
            <person name="Marcet-Houben M."/>
            <person name="Mascher M."/>
            <person name="Morel G."/>
            <person name="Richard G.-F."/>
            <person name="Riechen J."/>
            <person name="Sacerdot C."/>
            <person name="Sarkar A."/>
            <person name="Savel G."/>
            <person name="Schacherer J."/>
            <person name="Sherman D."/>
            <person name="Straub M.-L."/>
            <person name="Stein N."/>
            <person name="Thierry A."/>
            <person name="Trautwein-Schult A."/>
            <person name="Westhof E."/>
            <person name="Worch S."/>
            <person name="Dujon B."/>
            <person name="Souciet J.-L."/>
            <person name="Wincker P."/>
            <person name="Scholz U."/>
            <person name="Neuveglise N."/>
        </authorList>
    </citation>
    <scope>NUCLEOTIDE SEQUENCE</scope>
    <source>
        <strain evidence="15">LS3</strain>
    </source>
</reference>
<keyword evidence="8 12" id="KW-0256">Endoplasmic reticulum</keyword>
<dbReference type="InterPro" id="IPR031814">
    <property type="entry name" value="ALG11_N"/>
</dbReference>
<feature type="transmembrane region" description="Helical" evidence="12">
    <location>
        <begin position="204"/>
        <end position="224"/>
    </location>
</feature>
<feature type="transmembrane region" description="Helical" evidence="12">
    <location>
        <begin position="282"/>
        <end position="299"/>
    </location>
</feature>
<evidence type="ECO:0000256" key="9">
    <source>
        <dbReference type="ARBA" id="ARBA00022989"/>
    </source>
</evidence>
<dbReference type="GO" id="GO:0004377">
    <property type="term" value="F:GDP-Man:Man(3)GlcNAc(2)-PP-Dol alpha-1,2-mannosyltransferase activity"/>
    <property type="evidence" value="ECO:0007669"/>
    <property type="project" value="UniProtKB-UniRule"/>
</dbReference>
<evidence type="ECO:0000256" key="10">
    <source>
        <dbReference type="ARBA" id="ARBA00023136"/>
    </source>
</evidence>
<keyword evidence="7 12" id="KW-0812">Transmembrane</keyword>